<gene>
    <name evidence="2" type="ORF">R8G00_30305</name>
</gene>
<feature type="transmembrane region" description="Helical" evidence="1">
    <location>
        <begin position="12"/>
        <end position="40"/>
    </location>
</feature>
<dbReference type="EMBL" id="JAWPMK010000007">
    <property type="protein sequence ID" value="MDW9353700.1"/>
    <property type="molecule type" value="Genomic_DNA"/>
</dbReference>
<feature type="transmembrane region" description="Helical" evidence="1">
    <location>
        <begin position="80"/>
        <end position="98"/>
    </location>
</feature>
<proteinExistence type="predicted"/>
<dbReference type="RefSeq" id="WP_044192737.1">
    <property type="nucleotide sequence ID" value="NZ_JACZNL010000144.1"/>
</dbReference>
<comment type="caution">
    <text evidence="2">The sequence shown here is derived from an EMBL/GenBank/DDBJ whole genome shotgun (WGS) entry which is preliminary data.</text>
</comment>
<evidence type="ECO:0000256" key="1">
    <source>
        <dbReference type="SAM" id="Phobius"/>
    </source>
</evidence>
<accession>A0AAP6B3G9</accession>
<feature type="transmembrane region" description="Helical" evidence="1">
    <location>
        <begin position="46"/>
        <end position="68"/>
    </location>
</feature>
<dbReference type="Proteomes" id="UP001271591">
    <property type="component" value="Unassembled WGS sequence"/>
</dbReference>
<feature type="transmembrane region" description="Helical" evidence="1">
    <location>
        <begin position="131"/>
        <end position="155"/>
    </location>
</feature>
<organism evidence="2 3">
    <name type="scientific">Escherichia coli</name>
    <dbReference type="NCBI Taxonomy" id="562"/>
    <lineage>
        <taxon>Bacteria</taxon>
        <taxon>Pseudomonadati</taxon>
        <taxon>Pseudomonadota</taxon>
        <taxon>Gammaproteobacteria</taxon>
        <taxon>Enterobacterales</taxon>
        <taxon>Enterobacteriaceae</taxon>
        <taxon>Escherichia</taxon>
    </lineage>
</organism>
<protein>
    <submittedName>
        <fullName evidence="2">Uncharacterized protein</fullName>
    </submittedName>
</protein>
<evidence type="ECO:0000313" key="2">
    <source>
        <dbReference type="EMBL" id="MDW9353700.1"/>
    </source>
</evidence>
<sequence length="162" mass="17790">MNNLRDKKSNPVITLIVVVISLFLLPAIVAGLGTMGVIYIDGLRELPSFCIKAISVAIWMLVVAYLMCRIMKAKKDFIRLPAKLTLIGAVLLPLISSFNNVVTTMSSPDVSTRTDFHAALIKGLDTMESEFMFIVPALLCAIASIMLAVGMINILRNRYMGR</sequence>
<keyword evidence="1" id="KW-0812">Transmembrane</keyword>
<reference evidence="2" key="1">
    <citation type="submission" date="2023-10" db="EMBL/GenBank/DDBJ databases">
        <title>Draft Genome Sequence of a Shiga toxin-producing Escherichia coli strain from deer meat showing an IS-element integration in the B-subunit of the Shiga toxin Stx2b gene.</title>
        <authorList>
            <person name="Projahn M."/>
            <person name="Borowiak M."/>
        </authorList>
    </citation>
    <scope>NUCLEOTIDE SEQUENCE</scope>
    <source>
        <strain evidence="2">BfR-EC-18960</strain>
    </source>
</reference>
<name>A0AAP6B3G9_ECOLX</name>
<dbReference type="AlphaFoldDB" id="A0AAP6B3G9"/>
<evidence type="ECO:0000313" key="3">
    <source>
        <dbReference type="Proteomes" id="UP001271591"/>
    </source>
</evidence>
<keyword evidence="1" id="KW-1133">Transmembrane helix</keyword>
<keyword evidence="1" id="KW-0472">Membrane</keyword>